<reference evidence="2" key="1">
    <citation type="journal article" date="2019" name="bioRxiv">
        <title>The Genome of the Zebra Mussel, Dreissena polymorpha: A Resource for Invasive Species Research.</title>
        <authorList>
            <person name="McCartney M.A."/>
            <person name="Auch B."/>
            <person name="Kono T."/>
            <person name="Mallez S."/>
            <person name="Zhang Y."/>
            <person name="Obille A."/>
            <person name="Becker A."/>
            <person name="Abrahante J.E."/>
            <person name="Garbe J."/>
            <person name="Badalamenti J.P."/>
            <person name="Herman A."/>
            <person name="Mangelson H."/>
            <person name="Liachko I."/>
            <person name="Sullivan S."/>
            <person name="Sone E.D."/>
            <person name="Koren S."/>
            <person name="Silverstein K.A.T."/>
            <person name="Beckman K.B."/>
            <person name="Gohl D.M."/>
        </authorList>
    </citation>
    <scope>NUCLEOTIDE SEQUENCE</scope>
    <source>
        <strain evidence="2">Duluth1</strain>
        <tissue evidence="2">Whole animal</tissue>
    </source>
</reference>
<proteinExistence type="predicted"/>
<evidence type="ECO:0000313" key="3">
    <source>
        <dbReference type="Proteomes" id="UP000828390"/>
    </source>
</evidence>
<accession>A0A9D4N0C3</accession>
<sequence>MAVTADNDRGFIIVKYGDNEEAIFNPWCSSYTLMEWIRKKCKCGDDIVIDLVDMDGQVTNLSGRTKDYAHELVTARGVYILIRVERLPDNGQFHYTSLLNNLEETNPELMVKLNSLSRPTTRAKNIKQKGAKKTPQQKSRQESANKRPGSTERKKGK</sequence>
<dbReference type="AlphaFoldDB" id="A0A9D4N0C3"/>
<dbReference type="Pfam" id="PF15874">
    <property type="entry name" value="Il2rg"/>
    <property type="match status" value="1"/>
</dbReference>
<dbReference type="OrthoDB" id="2109241at2759"/>
<name>A0A9D4N0C3_DREPO</name>
<dbReference type="PANTHER" id="PTHR33887:SF6">
    <property type="entry name" value="CIDE-N DOMAIN-CONTAINING PROTEIN"/>
    <property type="match status" value="1"/>
</dbReference>
<dbReference type="InterPro" id="IPR039471">
    <property type="entry name" value="CXorf65-like"/>
</dbReference>
<reference evidence="2" key="2">
    <citation type="submission" date="2020-11" db="EMBL/GenBank/DDBJ databases">
        <authorList>
            <person name="McCartney M.A."/>
            <person name="Auch B."/>
            <person name="Kono T."/>
            <person name="Mallez S."/>
            <person name="Becker A."/>
            <person name="Gohl D.M."/>
            <person name="Silverstein K.A.T."/>
            <person name="Koren S."/>
            <person name="Bechman K.B."/>
            <person name="Herman A."/>
            <person name="Abrahante J.E."/>
            <person name="Garbe J."/>
        </authorList>
    </citation>
    <scope>NUCLEOTIDE SEQUENCE</scope>
    <source>
        <strain evidence="2">Duluth1</strain>
        <tissue evidence="2">Whole animal</tissue>
    </source>
</reference>
<evidence type="ECO:0000313" key="2">
    <source>
        <dbReference type="EMBL" id="KAH3884994.1"/>
    </source>
</evidence>
<organism evidence="2 3">
    <name type="scientific">Dreissena polymorpha</name>
    <name type="common">Zebra mussel</name>
    <name type="synonym">Mytilus polymorpha</name>
    <dbReference type="NCBI Taxonomy" id="45954"/>
    <lineage>
        <taxon>Eukaryota</taxon>
        <taxon>Metazoa</taxon>
        <taxon>Spiralia</taxon>
        <taxon>Lophotrochozoa</taxon>
        <taxon>Mollusca</taxon>
        <taxon>Bivalvia</taxon>
        <taxon>Autobranchia</taxon>
        <taxon>Heteroconchia</taxon>
        <taxon>Euheterodonta</taxon>
        <taxon>Imparidentia</taxon>
        <taxon>Neoheterodontei</taxon>
        <taxon>Myida</taxon>
        <taxon>Dreissenoidea</taxon>
        <taxon>Dreissenidae</taxon>
        <taxon>Dreissena</taxon>
    </lineage>
</organism>
<protein>
    <submittedName>
        <fullName evidence="2">Uncharacterized protein</fullName>
    </submittedName>
</protein>
<dbReference type="PANTHER" id="PTHR33887">
    <property type="entry name" value="PB1 DOMAIN-CONTAINING PROTEIN"/>
    <property type="match status" value="1"/>
</dbReference>
<feature type="region of interest" description="Disordered" evidence="1">
    <location>
        <begin position="116"/>
        <end position="157"/>
    </location>
</feature>
<feature type="compositionally biased region" description="Basic and acidic residues" evidence="1">
    <location>
        <begin position="139"/>
        <end position="157"/>
    </location>
</feature>
<evidence type="ECO:0000256" key="1">
    <source>
        <dbReference type="SAM" id="MobiDB-lite"/>
    </source>
</evidence>
<comment type="caution">
    <text evidence="2">The sequence shown here is derived from an EMBL/GenBank/DDBJ whole genome shotgun (WGS) entry which is preliminary data.</text>
</comment>
<dbReference type="Proteomes" id="UP000828390">
    <property type="component" value="Unassembled WGS sequence"/>
</dbReference>
<dbReference type="EMBL" id="JAIWYP010000001">
    <property type="protein sequence ID" value="KAH3884994.1"/>
    <property type="molecule type" value="Genomic_DNA"/>
</dbReference>
<gene>
    <name evidence="2" type="ORF">DPMN_008981</name>
</gene>
<keyword evidence="3" id="KW-1185">Reference proteome</keyword>